<dbReference type="EMBL" id="BKCJ010007800">
    <property type="protein sequence ID" value="GEU79079.1"/>
    <property type="molecule type" value="Genomic_DNA"/>
</dbReference>
<gene>
    <name evidence="3" type="ORF">Tci_051057</name>
</gene>
<evidence type="ECO:0000256" key="1">
    <source>
        <dbReference type="SAM" id="MobiDB-lite"/>
    </source>
</evidence>
<sequence>MLVSMLSLSNLIFSGGGDDEGTAAKNLVMHALADGDRGDGLQDPPQGPPHPLSDQSQQCSSVIGLACLRSRRLTHFLEFIDPRGRFGGSGLPILKELNMRQHRWLELLSDYDCEIRYQPGKENVVADALRKKERIKPLRVRALDMTIGLDLPSKS</sequence>
<keyword evidence="3" id="KW-0808">Transferase</keyword>
<reference evidence="3" key="1">
    <citation type="journal article" date="2019" name="Sci. Rep.">
        <title>Draft genome of Tanacetum cinerariifolium, the natural source of mosquito coil.</title>
        <authorList>
            <person name="Yamashiro T."/>
            <person name="Shiraishi A."/>
            <person name="Satake H."/>
            <person name="Nakayama K."/>
        </authorList>
    </citation>
    <scope>NUCLEOTIDE SEQUENCE</scope>
</reference>
<name>A0A6L2N0A5_TANCI</name>
<feature type="signal peptide" evidence="2">
    <location>
        <begin position="1"/>
        <end position="17"/>
    </location>
</feature>
<organism evidence="3">
    <name type="scientific">Tanacetum cinerariifolium</name>
    <name type="common">Dalmatian daisy</name>
    <name type="synonym">Chrysanthemum cinerariifolium</name>
    <dbReference type="NCBI Taxonomy" id="118510"/>
    <lineage>
        <taxon>Eukaryota</taxon>
        <taxon>Viridiplantae</taxon>
        <taxon>Streptophyta</taxon>
        <taxon>Embryophyta</taxon>
        <taxon>Tracheophyta</taxon>
        <taxon>Spermatophyta</taxon>
        <taxon>Magnoliopsida</taxon>
        <taxon>eudicotyledons</taxon>
        <taxon>Gunneridae</taxon>
        <taxon>Pentapetalae</taxon>
        <taxon>asterids</taxon>
        <taxon>campanulids</taxon>
        <taxon>Asterales</taxon>
        <taxon>Asteraceae</taxon>
        <taxon>Asteroideae</taxon>
        <taxon>Anthemideae</taxon>
        <taxon>Anthemidinae</taxon>
        <taxon>Tanacetum</taxon>
    </lineage>
</organism>
<evidence type="ECO:0000313" key="3">
    <source>
        <dbReference type="EMBL" id="GEU79079.1"/>
    </source>
</evidence>
<keyword evidence="2" id="KW-0732">Signal</keyword>
<dbReference type="AlphaFoldDB" id="A0A6L2N0A5"/>
<comment type="caution">
    <text evidence="3">The sequence shown here is derived from an EMBL/GenBank/DDBJ whole genome shotgun (WGS) entry which is preliminary data.</text>
</comment>
<accession>A0A6L2N0A5</accession>
<feature type="chain" id="PRO_5027123295" evidence="2">
    <location>
        <begin position="18"/>
        <end position="155"/>
    </location>
</feature>
<keyword evidence="3" id="KW-0548">Nucleotidyltransferase</keyword>
<evidence type="ECO:0000256" key="2">
    <source>
        <dbReference type="SAM" id="SignalP"/>
    </source>
</evidence>
<keyword evidence="3" id="KW-0695">RNA-directed DNA polymerase</keyword>
<feature type="region of interest" description="Disordered" evidence="1">
    <location>
        <begin position="34"/>
        <end position="56"/>
    </location>
</feature>
<protein>
    <submittedName>
        <fullName evidence="3">Putative reverse transcriptase domain-containing protein</fullName>
    </submittedName>
</protein>
<dbReference type="GO" id="GO:0003964">
    <property type="term" value="F:RNA-directed DNA polymerase activity"/>
    <property type="evidence" value="ECO:0007669"/>
    <property type="project" value="UniProtKB-KW"/>
</dbReference>
<proteinExistence type="predicted"/>